<dbReference type="AlphaFoldDB" id="A0AAQ1RWW0"/>
<proteinExistence type="predicted"/>
<gene>
    <name evidence="1" type="ORF">SAMN05444424_2591</name>
</gene>
<evidence type="ECO:0000313" key="1">
    <source>
        <dbReference type="EMBL" id="SHG50483.1"/>
    </source>
</evidence>
<organism evidence="1 2">
    <name type="scientific">Bittarella massiliensis</name>
    <name type="common">ex Durand et al. 2017</name>
    <dbReference type="NCBI Taxonomy" id="1720313"/>
    <lineage>
        <taxon>Bacteria</taxon>
        <taxon>Bacillati</taxon>
        <taxon>Bacillota</taxon>
        <taxon>Clostridia</taxon>
        <taxon>Eubacteriales</taxon>
        <taxon>Oscillospiraceae</taxon>
        <taxon>Bittarella (ex Durand et al. 2017)</taxon>
    </lineage>
</organism>
<accession>A0AAQ1RWW0</accession>
<name>A0AAQ1RWW0_9FIRM</name>
<dbReference type="Gene3D" id="2.60.120.260">
    <property type="entry name" value="Galactose-binding domain-like"/>
    <property type="match status" value="1"/>
</dbReference>
<sequence length="644" mass="69204">MYQVSDAYKAAIISGERKMMGQITDTKGTVILDQTQLQNIEIEQAANSGDDLTLGSYLSDRITVTAVDPDGAIAAMPWGEMEFVPWMGVETADGPEMVPMGVFTAGAAETENDTPVVKIEAQDRAILLETAWTTEGETWPMTLAQMVARACEVAGVELGSAEFPNASLPIEQGAAVETTARAMVAYAAQAAGGFARMGRDGKLYIQGYTQTDRAIGAENLFRQLVGKYTVPAIDQVLVLAEEGDLGMAYPENIEAKHPYKIIDNPLLYALTASPKEEQQAAVKAIYDEASRLPYIPQEIECQGDPSVGAGDIITVYNRYGEAIALPIMEYKIVYDGGARAEMRCVGSSPDQPQVQGPLTESVIALRQKSNVIQRELDYTRSEIKEVSHTADAIVTEVTELTQRVDGLVLSASRTGGANRIKGSSGRLGLDDWQVDGQVVCDTSTAVYNSTAAGGCFALGLTGRLGQTIPTVAGKRYAYYCQYKLETGASTSAYISHGGHRRELAAAEEWTEITGSFVADSPAALVEAMVEGGTLWIADWTVIQGEVCTAWQQAQNEIDAGGVKITSRGIDITKEGDPFQASLDNQQVRFRNADTGEDVAYFNKDSGRIRQLSALGEFTVQRPDDISGALRVIPVAGGAFFVIND</sequence>
<dbReference type="EMBL" id="FQVY01000004">
    <property type="protein sequence ID" value="SHG50483.1"/>
    <property type="molecule type" value="Genomic_DNA"/>
</dbReference>
<dbReference type="RefSeq" id="WP_021660811.1">
    <property type="nucleotide sequence ID" value="NZ_FQVY01000004.1"/>
</dbReference>
<reference evidence="2" key="1">
    <citation type="submission" date="2016-11" db="EMBL/GenBank/DDBJ databases">
        <authorList>
            <person name="Jaros S."/>
            <person name="Januszkiewicz K."/>
            <person name="Wedrychowicz H."/>
        </authorList>
    </citation>
    <scope>NUCLEOTIDE SEQUENCE [LARGE SCALE GENOMIC DNA]</scope>
    <source>
        <strain evidence="2">DSM 4029</strain>
    </source>
</reference>
<comment type="caution">
    <text evidence="1">The sequence shown here is derived from an EMBL/GenBank/DDBJ whole genome shotgun (WGS) entry which is preliminary data.</text>
</comment>
<evidence type="ECO:0000313" key="2">
    <source>
        <dbReference type="Proteomes" id="UP000184089"/>
    </source>
</evidence>
<evidence type="ECO:0008006" key="3">
    <source>
        <dbReference type="Google" id="ProtNLM"/>
    </source>
</evidence>
<protein>
    <recommendedName>
        <fullName evidence="3">Prophage tail endopeptidase domain-containing protein</fullName>
    </recommendedName>
</protein>
<dbReference type="Proteomes" id="UP000184089">
    <property type="component" value="Unassembled WGS sequence"/>
</dbReference>